<reference evidence="2 3" key="1">
    <citation type="submission" date="2021-06" db="EMBL/GenBank/DDBJ databases">
        <title>Caerostris darwini draft genome.</title>
        <authorList>
            <person name="Kono N."/>
            <person name="Arakawa K."/>
        </authorList>
    </citation>
    <scope>NUCLEOTIDE SEQUENCE [LARGE SCALE GENOMIC DNA]</scope>
</reference>
<accession>A0AAV4WF26</accession>
<keyword evidence="1" id="KW-1133">Transmembrane helix</keyword>
<gene>
    <name evidence="2" type="ORF">CDAR_430091</name>
</gene>
<name>A0AAV4WF26_9ARAC</name>
<keyword evidence="3" id="KW-1185">Reference proteome</keyword>
<evidence type="ECO:0000313" key="3">
    <source>
        <dbReference type="Proteomes" id="UP001054837"/>
    </source>
</evidence>
<feature type="transmembrane region" description="Helical" evidence="1">
    <location>
        <begin position="99"/>
        <end position="119"/>
    </location>
</feature>
<dbReference type="EMBL" id="BPLQ01014591">
    <property type="protein sequence ID" value="GIY81242.1"/>
    <property type="molecule type" value="Genomic_DNA"/>
</dbReference>
<sequence length="127" mass="15193">MINTYLEYLIPCHFGWLGSRLLCAPPDLADSGQNKFRYLDEGPWCPANFFRRRDPLFIETFPGEDDNRKNHKRRVQTVRLVFLTDCRNWVLKFWMDDRFSVVFLLGLFGCWTLFVLELFSRMKTSLD</sequence>
<protein>
    <submittedName>
        <fullName evidence="2">Uncharacterized protein</fullName>
    </submittedName>
</protein>
<organism evidence="2 3">
    <name type="scientific">Caerostris darwini</name>
    <dbReference type="NCBI Taxonomy" id="1538125"/>
    <lineage>
        <taxon>Eukaryota</taxon>
        <taxon>Metazoa</taxon>
        <taxon>Ecdysozoa</taxon>
        <taxon>Arthropoda</taxon>
        <taxon>Chelicerata</taxon>
        <taxon>Arachnida</taxon>
        <taxon>Araneae</taxon>
        <taxon>Araneomorphae</taxon>
        <taxon>Entelegynae</taxon>
        <taxon>Araneoidea</taxon>
        <taxon>Araneidae</taxon>
        <taxon>Caerostris</taxon>
    </lineage>
</organism>
<evidence type="ECO:0000256" key="1">
    <source>
        <dbReference type="SAM" id="Phobius"/>
    </source>
</evidence>
<comment type="caution">
    <text evidence="2">The sequence shown here is derived from an EMBL/GenBank/DDBJ whole genome shotgun (WGS) entry which is preliminary data.</text>
</comment>
<proteinExistence type="predicted"/>
<dbReference type="Proteomes" id="UP001054837">
    <property type="component" value="Unassembled WGS sequence"/>
</dbReference>
<dbReference type="AlphaFoldDB" id="A0AAV4WF26"/>
<keyword evidence="1" id="KW-0812">Transmembrane</keyword>
<keyword evidence="1" id="KW-0472">Membrane</keyword>
<evidence type="ECO:0000313" key="2">
    <source>
        <dbReference type="EMBL" id="GIY81242.1"/>
    </source>
</evidence>